<reference evidence="8" key="2">
    <citation type="submission" date="2021-04" db="EMBL/GenBank/DDBJ databases">
        <authorList>
            <person name="Gilroy R."/>
        </authorList>
    </citation>
    <scope>NUCLEOTIDE SEQUENCE</scope>
    <source>
        <strain evidence="8">CHK191-13928</strain>
    </source>
</reference>
<evidence type="ECO:0000256" key="4">
    <source>
        <dbReference type="ARBA" id="ARBA00022989"/>
    </source>
</evidence>
<evidence type="ECO:0000256" key="5">
    <source>
        <dbReference type="ARBA" id="ARBA00023136"/>
    </source>
</evidence>
<organism evidence="8 9">
    <name type="scientific">Candidatus Anaerostipes excrementavium</name>
    <dbReference type="NCBI Taxonomy" id="2838463"/>
    <lineage>
        <taxon>Bacteria</taxon>
        <taxon>Bacillati</taxon>
        <taxon>Bacillota</taxon>
        <taxon>Clostridia</taxon>
        <taxon>Lachnospirales</taxon>
        <taxon>Lachnospiraceae</taxon>
        <taxon>Anaerostipes</taxon>
    </lineage>
</organism>
<feature type="transmembrane region" description="Helical" evidence="6">
    <location>
        <begin position="20"/>
        <end position="39"/>
    </location>
</feature>
<dbReference type="Gene3D" id="1.20.120.1220">
    <property type="match status" value="1"/>
</dbReference>
<dbReference type="PANTHER" id="PTHR36506">
    <property type="entry name" value="PREFLAGELLIN PEPTIDASE"/>
    <property type="match status" value="1"/>
</dbReference>
<keyword evidence="2" id="KW-1003">Cell membrane</keyword>
<evidence type="ECO:0000256" key="3">
    <source>
        <dbReference type="ARBA" id="ARBA00022692"/>
    </source>
</evidence>
<evidence type="ECO:0000256" key="1">
    <source>
        <dbReference type="ARBA" id="ARBA00004651"/>
    </source>
</evidence>
<dbReference type="AlphaFoldDB" id="A0A9D1WVC8"/>
<evidence type="ECO:0000313" key="9">
    <source>
        <dbReference type="Proteomes" id="UP000886721"/>
    </source>
</evidence>
<dbReference type="GO" id="GO:0004190">
    <property type="term" value="F:aspartic-type endopeptidase activity"/>
    <property type="evidence" value="ECO:0007669"/>
    <property type="project" value="InterPro"/>
</dbReference>
<dbReference type="InterPro" id="IPR000045">
    <property type="entry name" value="Prepilin_IV_endopep_pep"/>
</dbReference>
<keyword evidence="5 6" id="KW-0472">Membrane</keyword>
<name>A0A9D1WVC8_9FIRM</name>
<evidence type="ECO:0000256" key="2">
    <source>
        <dbReference type="ARBA" id="ARBA00022475"/>
    </source>
</evidence>
<gene>
    <name evidence="8" type="ORF">H9735_05145</name>
</gene>
<dbReference type="Pfam" id="PF01478">
    <property type="entry name" value="Peptidase_A24"/>
    <property type="match status" value="1"/>
</dbReference>
<keyword evidence="3 6" id="KW-0812">Transmembrane</keyword>
<sequence length="164" mass="18882">MNLWMLTYLLTAVFYDWRDFRIPNWLNGAAAAVMLGFCLQRGFELSSMAAGVLIPFFGCILLFYCGMLGGGDIKMLMVLGIPFGDRIIRVMILSFLWNGIIAVWILWKRRSFRLRMSYLYDYVSNCLLDRRISKYENPNEGSKYMHFSIGILAAYLTLLLGGEI</sequence>
<dbReference type="InterPro" id="IPR052218">
    <property type="entry name" value="Preflagellin_Peptidase"/>
</dbReference>
<keyword evidence="4 6" id="KW-1133">Transmembrane helix</keyword>
<protein>
    <submittedName>
        <fullName evidence="8">A24 family peptidase</fullName>
    </submittedName>
</protein>
<comment type="subcellular location">
    <subcellularLocation>
        <location evidence="1">Cell membrane</location>
        <topology evidence="1">Multi-pass membrane protein</topology>
    </subcellularLocation>
</comment>
<proteinExistence type="predicted"/>
<evidence type="ECO:0000259" key="7">
    <source>
        <dbReference type="Pfam" id="PF01478"/>
    </source>
</evidence>
<reference evidence="8" key="1">
    <citation type="journal article" date="2021" name="PeerJ">
        <title>Extensive microbial diversity within the chicken gut microbiome revealed by metagenomics and culture.</title>
        <authorList>
            <person name="Gilroy R."/>
            <person name="Ravi A."/>
            <person name="Getino M."/>
            <person name="Pursley I."/>
            <person name="Horton D.L."/>
            <person name="Alikhan N.F."/>
            <person name="Baker D."/>
            <person name="Gharbi K."/>
            <person name="Hall N."/>
            <person name="Watson M."/>
            <person name="Adriaenssens E.M."/>
            <person name="Foster-Nyarko E."/>
            <person name="Jarju S."/>
            <person name="Secka A."/>
            <person name="Antonio M."/>
            <person name="Oren A."/>
            <person name="Chaudhuri R.R."/>
            <person name="La Ragione R."/>
            <person name="Hildebrand F."/>
            <person name="Pallen M.J."/>
        </authorList>
    </citation>
    <scope>NUCLEOTIDE SEQUENCE</scope>
    <source>
        <strain evidence="8">CHK191-13928</strain>
    </source>
</reference>
<evidence type="ECO:0000313" key="8">
    <source>
        <dbReference type="EMBL" id="HIX67500.1"/>
    </source>
</evidence>
<comment type="caution">
    <text evidence="8">The sequence shown here is derived from an EMBL/GenBank/DDBJ whole genome shotgun (WGS) entry which is preliminary data.</text>
</comment>
<dbReference type="Proteomes" id="UP000886721">
    <property type="component" value="Unassembled WGS sequence"/>
</dbReference>
<feature type="domain" description="Prepilin type IV endopeptidase peptidase" evidence="7">
    <location>
        <begin position="5"/>
        <end position="102"/>
    </location>
</feature>
<dbReference type="PANTHER" id="PTHR36506:SF1">
    <property type="entry name" value="PREFLAGELLIN PEPTIDASE"/>
    <property type="match status" value="1"/>
</dbReference>
<dbReference type="GO" id="GO:0005886">
    <property type="term" value="C:plasma membrane"/>
    <property type="evidence" value="ECO:0007669"/>
    <property type="project" value="UniProtKB-SubCell"/>
</dbReference>
<evidence type="ECO:0000256" key="6">
    <source>
        <dbReference type="SAM" id="Phobius"/>
    </source>
</evidence>
<accession>A0A9D1WVC8</accession>
<feature type="transmembrane region" description="Helical" evidence="6">
    <location>
        <begin position="87"/>
        <end position="107"/>
    </location>
</feature>
<feature type="transmembrane region" description="Helical" evidence="6">
    <location>
        <begin position="46"/>
        <end position="67"/>
    </location>
</feature>
<dbReference type="EMBL" id="DXEM01000015">
    <property type="protein sequence ID" value="HIX67500.1"/>
    <property type="molecule type" value="Genomic_DNA"/>
</dbReference>
<feature type="transmembrane region" description="Helical" evidence="6">
    <location>
        <begin position="144"/>
        <end position="162"/>
    </location>
</feature>